<feature type="chain" id="PRO_5044729166" evidence="2">
    <location>
        <begin position="20"/>
        <end position="139"/>
    </location>
</feature>
<dbReference type="KEGG" id="bfo:118408606"/>
<reference evidence="5" key="2">
    <citation type="submission" date="2025-04" db="UniProtKB">
        <authorList>
            <consortium name="RefSeq"/>
        </authorList>
    </citation>
    <scope>IDENTIFICATION</scope>
    <source>
        <strain evidence="5">S238N-H82</strain>
        <tissue evidence="5">Testes</tissue>
    </source>
</reference>
<reference evidence="3" key="1">
    <citation type="journal article" date="2008" name="Nature">
        <title>The amphioxus genome and the evolution of the chordate karyotype.</title>
        <authorList>
            <consortium name="US DOE Joint Genome Institute (JGI-PGF)"/>
            <person name="Putnam N.H."/>
            <person name="Butts T."/>
            <person name="Ferrier D.E.K."/>
            <person name="Furlong R.F."/>
            <person name="Hellsten U."/>
            <person name="Kawashima T."/>
            <person name="Robinson-Rechavi M."/>
            <person name="Shoguchi E."/>
            <person name="Terry A."/>
            <person name="Yu J.-K."/>
            <person name="Benito-Gutierrez E.L."/>
            <person name="Dubchak I."/>
            <person name="Garcia-Fernandez J."/>
            <person name="Gibson-Brown J.J."/>
            <person name="Grigoriev I.V."/>
            <person name="Horton A.C."/>
            <person name="de Jong P.J."/>
            <person name="Jurka J."/>
            <person name="Kapitonov V.V."/>
            <person name="Kohara Y."/>
            <person name="Kuroki Y."/>
            <person name="Lindquist E."/>
            <person name="Lucas S."/>
            <person name="Osoegawa K."/>
            <person name="Pennacchio L.A."/>
            <person name="Salamov A.A."/>
            <person name="Satou Y."/>
            <person name="Sauka-Spengler T."/>
            <person name="Schmutz J."/>
            <person name="Shin-I T."/>
            <person name="Toyoda A."/>
            <person name="Bronner-Fraser M."/>
            <person name="Fujiyama A."/>
            <person name="Holland L.Z."/>
            <person name="Holland P.W.H."/>
            <person name="Satoh N."/>
            <person name="Rokhsar D.S."/>
        </authorList>
    </citation>
    <scope>NUCLEOTIDE SEQUENCE [LARGE SCALE GENOMIC DNA]</scope>
    <source>
        <strain evidence="3">S238N-H82</strain>
        <tissue evidence="3">Testes</tissue>
    </source>
</reference>
<evidence type="ECO:0000313" key="4">
    <source>
        <dbReference type="Proteomes" id="UP000001554"/>
    </source>
</evidence>
<organism>
    <name type="scientific">Branchiostoma floridae</name>
    <name type="common">Florida lancelet</name>
    <name type="synonym">Amphioxus</name>
    <dbReference type="NCBI Taxonomy" id="7739"/>
    <lineage>
        <taxon>Eukaryota</taxon>
        <taxon>Metazoa</taxon>
        <taxon>Chordata</taxon>
        <taxon>Cephalochordata</taxon>
        <taxon>Leptocardii</taxon>
        <taxon>Amphioxiformes</taxon>
        <taxon>Branchiostomatidae</taxon>
        <taxon>Branchiostoma</taxon>
    </lineage>
</organism>
<feature type="region of interest" description="Disordered" evidence="1">
    <location>
        <begin position="113"/>
        <end position="139"/>
    </location>
</feature>
<gene>
    <name evidence="5" type="primary">LOC118408606</name>
    <name evidence="3" type="ORF">BRAFLDRAFT_108188</name>
</gene>
<sequence>MHLLAVLLVLSGQHRLLLARGDPDIAAGKLRIGPEDWLRNFTNATEERDFVKLQHLLTYVVEKAGDKELDQDILASLKVMQSVGYVNRNATYWDELNQQVKQIMYQLGLEREPQVPRKRAKKNRRKGPRMTNHRSHVEL</sequence>
<protein>
    <submittedName>
        <fullName evidence="5">Uncharacterized protein LOC118408606</fullName>
    </submittedName>
</protein>
<dbReference type="Proteomes" id="UP000001554">
    <property type="component" value="Unplaced"/>
</dbReference>
<keyword evidence="4" id="KW-1185">Reference proteome</keyword>
<feature type="signal peptide" evidence="2">
    <location>
        <begin position="1"/>
        <end position="19"/>
    </location>
</feature>
<evidence type="ECO:0000313" key="3">
    <source>
        <dbReference type="EMBL" id="EEN62580.1"/>
    </source>
</evidence>
<proteinExistence type="predicted"/>
<evidence type="ECO:0000256" key="1">
    <source>
        <dbReference type="SAM" id="MobiDB-lite"/>
    </source>
</evidence>
<feature type="compositionally biased region" description="Basic residues" evidence="1">
    <location>
        <begin position="116"/>
        <end position="139"/>
    </location>
</feature>
<dbReference type="RefSeq" id="XP_035665316.1">
    <property type="nucleotide sequence ID" value="XM_035809423.1"/>
</dbReference>
<dbReference type="AlphaFoldDB" id="C3YAX9"/>
<keyword evidence="2" id="KW-0732">Signal</keyword>
<dbReference type="EMBL" id="GG666495">
    <property type="protein sequence ID" value="EEN62580.1"/>
    <property type="molecule type" value="Genomic_DNA"/>
</dbReference>
<name>C3YAX9_BRAFL</name>
<dbReference type="GeneID" id="118408606"/>
<accession>C3YAX9</accession>
<dbReference type="InParanoid" id="C3YAX9"/>
<evidence type="ECO:0000256" key="2">
    <source>
        <dbReference type="SAM" id="SignalP"/>
    </source>
</evidence>
<evidence type="ECO:0000313" key="5">
    <source>
        <dbReference type="RefSeq" id="XP_035665316.1"/>
    </source>
</evidence>
<dbReference type="OMA" id="NHRSHVE"/>
<dbReference type="OrthoDB" id="10327526at2759"/>